<dbReference type="RefSeq" id="WP_009893841.1">
    <property type="nucleotide sequence ID" value="NC_013315.1"/>
</dbReference>
<gene>
    <name evidence="1" type="ordered locus">CD196_2949</name>
</gene>
<dbReference type="Proteomes" id="UP000002068">
    <property type="component" value="Chromosome"/>
</dbReference>
<protein>
    <submittedName>
        <fullName evidence="1">Uncharacterized protein</fullName>
    </submittedName>
</protein>
<dbReference type="AlphaFoldDB" id="A0A0H3N608"/>
<reference evidence="1 2" key="1">
    <citation type="journal article" date="2009" name="Genome Biol.">
        <title>Comparative genome and phenotypic analysis of Clostridium difficile 027 strains provides insight into the evolution of a hypervirulent bacterium.</title>
        <authorList>
            <person name="Stabler R.A."/>
            <person name="He M."/>
            <person name="Dawson L."/>
            <person name="Martin M."/>
            <person name="Valiente E."/>
            <person name="Corton C."/>
            <person name="Lawley T.D."/>
            <person name="Sebaihia M."/>
            <person name="Quail M.A."/>
            <person name="Rose G."/>
            <person name="Gerding D.N."/>
            <person name="Gibert M."/>
            <person name="Popoff M.R."/>
            <person name="Parkhill J."/>
            <person name="Dougan G."/>
            <person name="Wren B.W."/>
        </authorList>
    </citation>
    <scope>NUCLEOTIDE SEQUENCE [LARGE SCALE GENOMIC DNA]</scope>
    <source>
        <strain evidence="1 2">CD196</strain>
    </source>
</reference>
<organism evidence="1 2">
    <name type="scientific">Clostridioides difficile (strain CD196)</name>
    <name type="common">Peptoclostridium difficile</name>
    <dbReference type="NCBI Taxonomy" id="645462"/>
    <lineage>
        <taxon>Bacteria</taxon>
        <taxon>Bacillati</taxon>
        <taxon>Bacillota</taxon>
        <taxon>Clostridia</taxon>
        <taxon>Peptostreptococcales</taxon>
        <taxon>Peptostreptococcaceae</taxon>
        <taxon>Clostridioides</taxon>
    </lineage>
</organism>
<name>A0A0H3N608_CLODC</name>
<evidence type="ECO:0000313" key="1">
    <source>
        <dbReference type="EMBL" id="CBA65923.1"/>
    </source>
</evidence>
<accession>A0A0H3N608</accession>
<proteinExistence type="predicted"/>
<dbReference type="HOGENOM" id="CLU_690197_0_0_9"/>
<sequence length="388" mass="45867">MDRSYNVFVDNGLYVLAYYLNKDINDITYQDIENSIDLMSDKIEEFVSCEKYSNLKSMCFSNSTLTQPKGKVTLNEKLKGFVKNQGDEYCSLCGQYKAKVKIEDKEYNIGRSYMPNLVANTFYNFSNNLQGLNVCPYCLVLTMYSILNCRVSRYAFLYNSTSSEFMEDYTFHIQKENLTDVELGAKKEKEKYSIVKLLESLVCKYNLFNGDIEQYMFNNSGQSQDIQVNRIKNKYVNLLIKLQEKALLSNFEKLHLDRYILNGTLESNYLREVYRVKKEEKMDEKEQKNFDELVIFLNREVNVLKKVKIDIIKKLTDKLKTSDLDIDKIYKELKMLGKFYAYEDWLVNLNEMYYEKTGEKLFEAEDYIELDDIRSFRQIKNLILVSLI</sequence>
<evidence type="ECO:0000313" key="2">
    <source>
        <dbReference type="Proteomes" id="UP000002068"/>
    </source>
</evidence>
<dbReference type="KEGG" id="cdc:CD196_2949"/>
<dbReference type="EMBL" id="FN538970">
    <property type="protein sequence ID" value="CBA65923.1"/>
    <property type="molecule type" value="Genomic_DNA"/>
</dbReference>